<gene>
    <name evidence="2" type="ORF">GIB67_035696</name>
</gene>
<dbReference type="EMBL" id="JACGCM010001462">
    <property type="protein sequence ID" value="KAF6154731.1"/>
    <property type="molecule type" value="Genomic_DNA"/>
</dbReference>
<sequence>MFVTIISIIDLVQCSISKLRFSIFSRKGRAIEKFPKARGRSRGQSPRPREDDVHHHLPSPRAAIHAY</sequence>
<comment type="caution">
    <text evidence="2">The sequence shown here is derived from an EMBL/GenBank/DDBJ whole genome shotgun (WGS) entry which is preliminary data.</text>
</comment>
<evidence type="ECO:0000313" key="3">
    <source>
        <dbReference type="Proteomes" id="UP000541444"/>
    </source>
</evidence>
<protein>
    <submittedName>
        <fullName evidence="2">Uncharacterized protein</fullName>
    </submittedName>
</protein>
<reference evidence="2 3" key="1">
    <citation type="journal article" date="2020" name="IScience">
        <title>Genome Sequencing of the Endangered Kingdonia uniflora (Circaeasteraceae, Ranunculales) Reveals Potential Mechanisms of Evolutionary Specialization.</title>
        <authorList>
            <person name="Sun Y."/>
            <person name="Deng T."/>
            <person name="Zhang A."/>
            <person name="Moore M.J."/>
            <person name="Landis J.B."/>
            <person name="Lin N."/>
            <person name="Zhang H."/>
            <person name="Zhang X."/>
            <person name="Huang J."/>
            <person name="Zhang X."/>
            <person name="Sun H."/>
            <person name="Wang H."/>
        </authorList>
    </citation>
    <scope>NUCLEOTIDE SEQUENCE [LARGE SCALE GENOMIC DNA]</scope>
    <source>
        <strain evidence="2">TB1705</strain>
        <tissue evidence="2">Leaf</tissue>
    </source>
</reference>
<dbReference type="Proteomes" id="UP000541444">
    <property type="component" value="Unassembled WGS sequence"/>
</dbReference>
<evidence type="ECO:0000313" key="2">
    <source>
        <dbReference type="EMBL" id="KAF6154731.1"/>
    </source>
</evidence>
<evidence type="ECO:0000256" key="1">
    <source>
        <dbReference type="SAM" id="MobiDB-lite"/>
    </source>
</evidence>
<keyword evidence="3" id="KW-1185">Reference proteome</keyword>
<name>A0A7J7MIQ6_9MAGN</name>
<organism evidence="2 3">
    <name type="scientific">Kingdonia uniflora</name>
    <dbReference type="NCBI Taxonomy" id="39325"/>
    <lineage>
        <taxon>Eukaryota</taxon>
        <taxon>Viridiplantae</taxon>
        <taxon>Streptophyta</taxon>
        <taxon>Embryophyta</taxon>
        <taxon>Tracheophyta</taxon>
        <taxon>Spermatophyta</taxon>
        <taxon>Magnoliopsida</taxon>
        <taxon>Ranunculales</taxon>
        <taxon>Circaeasteraceae</taxon>
        <taxon>Kingdonia</taxon>
    </lineage>
</organism>
<dbReference type="AlphaFoldDB" id="A0A7J7MIQ6"/>
<feature type="region of interest" description="Disordered" evidence="1">
    <location>
        <begin position="34"/>
        <end position="67"/>
    </location>
</feature>
<accession>A0A7J7MIQ6</accession>
<proteinExistence type="predicted"/>